<sequence length="341" mass="38229">MLQQSIVYPPDSGYPLYITAKKYALPEFESNVNDPDALTLVVLHSTSFHKETWEPSLSKLFSLSSQPGTPFKIHEAWAIDCPNHGESGELNDEVLKKPEFANDFSWTVSCEKYARAVHRFLCGGLDHGARVDFRKRNLVGIGHSLGANAILLLQRLKPTFNFKALVIVEPMLSPAGPEHLHDLRILLVKGAERRYDIWPSREVALKSFKTRPRTMKWDPRVLDLFVQHALRPHPDGVTLSCSRQQEIAMYEDREGPTKPVEDMNRSCAKMPVHLVLGSVNDYISPQIHAAFVDPTAGRRFASVTKIPGVGHLVPQETPDKLGAVIYEALVRSAEPDPTTRL</sequence>
<evidence type="ECO:0000313" key="3">
    <source>
        <dbReference type="Proteomes" id="UP000308652"/>
    </source>
</evidence>
<dbReference type="GO" id="GO:0016787">
    <property type="term" value="F:hydrolase activity"/>
    <property type="evidence" value="ECO:0007669"/>
    <property type="project" value="UniProtKB-KW"/>
</dbReference>
<dbReference type="EMBL" id="ML213643">
    <property type="protein sequence ID" value="TFK33681.1"/>
    <property type="molecule type" value="Genomic_DNA"/>
</dbReference>
<evidence type="ECO:0000259" key="1">
    <source>
        <dbReference type="Pfam" id="PF12697"/>
    </source>
</evidence>
<name>A0A5C3LY39_9AGAR</name>
<dbReference type="InterPro" id="IPR000073">
    <property type="entry name" value="AB_hydrolase_1"/>
</dbReference>
<protein>
    <submittedName>
        <fullName evidence="2">Alpha/Beta hydrolase protein</fullName>
    </submittedName>
</protein>
<keyword evidence="2" id="KW-0378">Hydrolase</keyword>
<dbReference type="SUPFAM" id="SSF53474">
    <property type="entry name" value="alpha/beta-Hydrolases"/>
    <property type="match status" value="1"/>
</dbReference>
<dbReference type="OrthoDB" id="94039at2759"/>
<organism evidence="2 3">
    <name type="scientific">Crucibulum laeve</name>
    <dbReference type="NCBI Taxonomy" id="68775"/>
    <lineage>
        <taxon>Eukaryota</taxon>
        <taxon>Fungi</taxon>
        <taxon>Dikarya</taxon>
        <taxon>Basidiomycota</taxon>
        <taxon>Agaricomycotina</taxon>
        <taxon>Agaricomycetes</taxon>
        <taxon>Agaricomycetidae</taxon>
        <taxon>Agaricales</taxon>
        <taxon>Agaricineae</taxon>
        <taxon>Nidulariaceae</taxon>
        <taxon>Crucibulum</taxon>
    </lineage>
</organism>
<dbReference type="Proteomes" id="UP000308652">
    <property type="component" value="Unassembled WGS sequence"/>
</dbReference>
<feature type="domain" description="AB hydrolase-1" evidence="1">
    <location>
        <begin position="40"/>
        <end position="321"/>
    </location>
</feature>
<dbReference type="InterPro" id="IPR029058">
    <property type="entry name" value="AB_hydrolase_fold"/>
</dbReference>
<dbReference type="Gene3D" id="3.40.50.1820">
    <property type="entry name" value="alpha/beta hydrolase"/>
    <property type="match status" value="1"/>
</dbReference>
<keyword evidence="3" id="KW-1185">Reference proteome</keyword>
<gene>
    <name evidence="2" type="ORF">BDQ12DRAFT_690751</name>
</gene>
<evidence type="ECO:0000313" key="2">
    <source>
        <dbReference type="EMBL" id="TFK33681.1"/>
    </source>
</evidence>
<accession>A0A5C3LY39</accession>
<dbReference type="STRING" id="68775.A0A5C3LY39"/>
<dbReference type="AlphaFoldDB" id="A0A5C3LY39"/>
<proteinExistence type="predicted"/>
<reference evidence="2 3" key="1">
    <citation type="journal article" date="2019" name="Nat. Ecol. Evol.">
        <title>Megaphylogeny resolves global patterns of mushroom evolution.</title>
        <authorList>
            <person name="Varga T."/>
            <person name="Krizsan K."/>
            <person name="Foldi C."/>
            <person name="Dima B."/>
            <person name="Sanchez-Garcia M."/>
            <person name="Sanchez-Ramirez S."/>
            <person name="Szollosi G.J."/>
            <person name="Szarkandi J.G."/>
            <person name="Papp V."/>
            <person name="Albert L."/>
            <person name="Andreopoulos W."/>
            <person name="Angelini C."/>
            <person name="Antonin V."/>
            <person name="Barry K.W."/>
            <person name="Bougher N.L."/>
            <person name="Buchanan P."/>
            <person name="Buyck B."/>
            <person name="Bense V."/>
            <person name="Catcheside P."/>
            <person name="Chovatia M."/>
            <person name="Cooper J."/>
            <person name="Damon W."/>
            <person name="Desjardin D."/>
            <person name="Finy P."/>
            <person name="Geml J."/>
            <person name="Haridas S."/>
            <person name="Hughes K."/>
            <person name="Justo A."/>
            <person name="Karasinski D."/>
            <person name="Kautmanova I."/>
            <person name="Kiss B."/>
            <person name="Kocsube S."/>
            <person name="Kotiranta H."/>
            <person name="LaButti K.M."/>
            <person name="Lechner B.E."/>
            <person name="Liimatainen K."/>
            <person name="Lipzen A."/>
            <person name="Lukacs Z."/>
            <person name="Mihaltcheva S."/>
            <person name="Morgado L.N."/>
            <person name="Niskanen T."/>
            <person name="Noordeloos M.E."/>
            <person name="Ohm R.A."/>
            <person name="Ortiz-Santana B."/>
            <person name="Ovrebo C."/>
            <person name="Racz N."/>
            <person name="Riley R."/>
            <person name="Savchenko A."/>
            <person name="Shiryaev A."/>
            <person name="Soop K."/>
            <person name="Spirin V."/>
            <person name="Szebenyi C."/>
            <person name="Tomsovsky M."/>
            <person name="Tulloss R.E."/>
            <person name="Uehling J."/>
            <person name="Grigoriev I.V."/>
            <person name="Vagvolgyi C."/>
            <person name="Papp T."/>
            <person name="Martin F.M."/>
            <person name="Miettinen O."/>
            <person name="Hibbett D.S."/>
            <person name="Nagy L.G."/>
        </authorList>
    </citation>
    <scope>NUCLEOTIDE SEQUENCE [LARGE SCALE GENOMIC DNA]</scope>
    <source>
        <strain evidence="2 3">CBS 166.37</strain>
    </source>
</reference>
<dbReference type="Pfam" id="PF12697">
    <property type="entry name" value="Abhydrolase_6"/>
    <property type="match status" value="1"/>
</dbReference>